<accession>A0ABQ9IT14</accession>
<dbReference type="SMART" id="SM00343">
    <property type="entry name" value="ZnF_C2HC"/>
    <property type="match status" value="2"/>
</dbReference>
<organism evidence="3 4">
    <name type="scientific">Molorchus minor</name>
    <dbReference type="NCBI Taxonomy" id="1323400"/>
    <lineage>
        <taxon>Eukaryota</taxon>
        <taxon>Metazoa</taxon>
        <taxon>Ecdysozoa</taxon>
        <taxon>Arthropoda</taxon>
        <taxon>Hexapoda</taxon>
        <taxon>Insecta</taxon>
        <taxon>Pterygota</taxon>
        <taxon>Neoptera</taxon>
        <taxon>Endopterygota</taxon>
        <taxon>Coleoptera</taxon>
        <taxon>Polyphaga</taxon>
        <taxon>Cucujiformia</taxon>
        <taxon>Chrysomeloidea</taxon>
        <taxon>Cerambycidae</taxon>
        <taxon>Lamiinae</taxon>
        <taxon>Monochamini</taxon>
        <taxon>Molorchus</taxon>
    </lineage>
</organism>
<dbReference type="InterPro" id="IPR001878">
    <property type="entry name" value="Znf_CCHC"/>
</dbReference>
<keyword evidence="4" id="KW-1185">Reference proteome</keyword>
<sequence>MPQSEEITALNRKKGNLKGSLTRFTTFVDSFKQSQPNKGKLTELELRIAKLESNLLSEFEEIQCKIENLEPEQFDLTETENFEQAYFAALADAKNVLQECNKPGVSESAVAAPALSDTIQGVSIKLPTIELPKFDGVYERWLEFRDLFSSLIHNCDHIQPISKFHYLRASLEGSAAQCIKSIEFTADNYEIAWNILNERFNNTRLMVHNHVKSLFNMNEVRVESAAALRNLVDTILKNLRSLKALKLPTDTWDILVIFLVVSKLDPVTVREWEDATLEGQLPTLHEFIAFLKKRADFLEKLDLHKGKASKGREQQKSFIAKSSKGFACFVCKKDHYIYTCPEFSKMTVSSRIDKARNLKLCTNCLRNNHFSKDCRASSCRKCKGKHHTLLHLEQGSDSGQGRNEPRTEPISSELTGGVTPERTDAFHSREYHENTQILLSTVRVRIADCQGTKHSCRAMLDSGSMSNFISKPFVTKLGLPKIKVNFAVSGVGQLASNLSSACDIDLYAQQGSYCTNLRCLIIPKITEGLPNLYFDSVPLNIPAHLQLADPSFNEPGEVDLLIGAGTFWNILCNGKIHLGANMPIMQNTKLGWVISGPLNITEPTSRTICNFSKDHGNIQNQLARFWEIEEVSVNHFSPEEIQAEQHFLDTFRRDPNGRFIVSIPLKDSLTKLGESKHVAMKQFLTLERKLSLNPNLKRLYLEFMREYEELSHMSKFEISNDQISFYSPHHGVLKEDSVSTKLRVVFNSSAPSSTGVSYNDLQMAGPKLQDDLICILLRFRQHRFVVSGDIAKMYRQVLVDEEFKPLQLILWRPNPDHELLTYSLNTVTYGTTSAPFLAVRCLQQLSREYETSHPQAAKVIRRDFFVDDLLTGSSSVNETVNLCQQVTLILKSGCFELRKWKSNSTEVLEGIKATISSSDVLHFGPEENTKTLGLLWSCKDDNFPIPRHVVCSEPIHVELHGFADASQRVYGCCVYIRSIDQIQNIHVQLLCSKTRVAPLKSLSVPRLELCGAQMLATLYERITKHWPIDVSVTKPLSAEEVPEKRKQIKVFIETNLSSVIPIERYSSLTRLKRIAAYVHRFIHNCRKSKEDRNLSILSAQELTDAYKTLIKLAQHETFAEEVRDLTKTSSVGNKSRLLSLAPFLDDEGIIRVGGRLRQAPYPFEKRHPAVLCSKHPLTYLIFRHYHCELLHCGPQSLMATIRDTIWPIAGKNLAKLTQIKQHFWHRWSVEYVSQLQERTKWKRNKAQLQLGTMVIIRDDNMPPSRWHLGRWLPGHDNIVRVVSIKTASGVIKRSVAKVCPLPIED</sequence>
<gene>
    <name evidence="3" type="ORF">NQ317_005846</name>
</gene>
<proteinExistence type="predicted"/>
<dbReference type="InterPro" id="IPR021109">
    <property type="entry name" value="Peptidase_aspartic_dom_sf"/>
</dbReference>
<dbReference type="InterPro" id="IPR043502">
    <property type="entry name" value="DNA/RNA_pol_sf"/>
</dbReference>
<dbReference type="Gene3D" id="2.40.70.10">
    <property type="entry name" value="Acid Proteases"/>
    <property type="match status" value="1"/>
</dbReference>
<evidence type="ECO:0000259" key="2">
    <source>
        <dbReference type="SMART" id="SM00343"/>
    </source>
</evidence>
<feature type="region of interest" description="Disordered" evidence="1">
    <location>
        <begin position="393"/>
        <end position="419"/>
    </location>
</feature>
<dbReference type="Proteomes" id="UP001162164">
    <property type="component" value="Unassembled WGS sequence"/>
</dbReference>
<evidence type="ECO:0000313" key="3">
    <source>
        <dbReference type="EMBL" id="KAJ8964059.1"/>
    </source>
</evidence>
<dbReference type="SUPFAM" id="SSF56672">
    <property type="entry name" value="DNA/RNA polymerases"/>
    <property type="match status" value="1"/>
</dbReference>
<dbReference type="CDD" id="cd01644">
    <property type="entry name" value="RT_pepA17"/>
    <property type="match status" value="1"/>
</dbReference>
<feature type="domain" description="CCHC-type" evidence="2">
    <location>
        <begin position="360"/>
        <end position="376"/>
    </location>
</feature>
<dbReference type="InterPro" id="IPR005312">
    <property type="entry name" value="DUF1759"/>
</dbReference>
<dbReference type="EMBL" id="JAPWTJ010002906">
    <property type="protein sequence ID" value="KAJ8964059.1"/>
    <property type="molecule type" value="Genomic_DNA"/>
</dbReference>
<protein>
    <recommendedName>
        <fullName evidence="2">CCHC-type domain-containing protein</fullName>
    </recommendedName>
</protein>
<dbReference type="Pfam" id="PF18701">
    <property type="entry name" value="DUF5641"/>
    <property type="match status" value="1"/>
</dbReference>
<evidence type="ECO:0000256" key="1">
    <source>
        <dbReference type="SAM" id="MobiDB-lite"/>
    </source>
</evidence>
<dbReference type="Pfam" id="PF03564">
    <property type="entry name" value="DUF1759"/>
    <property type="match status" value="1"/>
</dbReference>
<evidence type="ECO:0000313" key="4">
    <source>
        <dbReference type="Proteomes" id="UP001162164"/>
    </source>
</evidence>
<dbReference type="PANTHER" id="PTHR47331:SF5">
    <property type="entry name" value="RIBONUCLEASE H"/>
    <property type="match status" value="1"/>
</dbReference>
<dbReference type="CDD" id="cd00303">
    <property type="entry name" value="retropepsin_like"/>
    <property type="match status" value="1"/>
</dbReference>
<dbReference type="InterPro" id="IPR008042">
    <property type="entry name" value="Retrotrans_Pao"/>
</dbReference>
<comment type="caution">
    <text evidence="3">The sequence shown here is derived from an EMBL/GenBank/DDBJ whole genome shotgun (WGS) entry which is preliminary data.</text>
</comment>
<reference evidence="3" key="1">
    <citation type="journal article" date="2023" name="Insect Mol. Biol.">
        <title>Genome sequencing provides insights into the evolution of gene families encoding plant cell wall-degrading enzymes in longhorned beetles.</title>
        <authorList>
            <person name="Shin N.R."/>
            <person name="Okamura Y."/>
            <person name="Kirsch R."/>
            <person name="Pauchet Y."/>
        </authorList>
    </citation>
    <scope>NUCLEOTIDE SEQUENCE</scope>
    <source>
        <strain evidence="3">MMC_N1</strain>
    </source>
</reference>
<name>A0ABQ9IT14_9CUCU</name>
<dbReference type="PANTHER" id="PTHR47331">
    <property type="entry name" value="PHD-TYPE DOMAIN-CONTAINING PROTEIN"/>
    <property type="match status" value="1"/>
</dbReference>
<dbReference type="InterPro" id="IPR040676">
    <property type="entry name" value="DUF5641"/>
</dbReference>
<feature type="domain" description="CCHC-type" evidence="2">
    <location>
        <begin position="327"/>
        <end position="342"/>
    </location>
</feature>
<dbReference type="Pfam" id="PF05380">
    <property type="entry name" value="Peptidase_A17"/>
    <property type="match status" value="1"/>
</dbReference>